<evidence type="ECO:0000313" key="2">
    <source>
        <dbReference type="EMBL" id="SHE59740.1"/>
    </source>
</evidence>
<evidence type="ECO:0000259" key="1">
    <source>
        <dbReference type="PROSITE" id="PS51186"/>
    </source>
</evidence>
<dbReference type="PROSITE" id="PS51186">
    <property type="entry name" value="GNAT"/>
    <property type="match status" value="1"/>
</dbReference>
<name>A0A1M4UT10_9FIRM</name>
<dbReference type="GO" id="GO:0019152">
    <property type="term" value="F:acetoin dehydrogenase (NAD+) activity"/>
    <property type="evidence" value="ECO:0007669"/>
    <property type="project" value="InterPro"/>
</dbReference>
<dbReference type="InterPro" id="IPR000182">
    <property type="entry name" value="GNAT_dom"/>
</dbReference>
<accession>A0A1M4UT10</accession>
<feature type="domain" description="N-acetyltransferase" evidence="1">
    <location>
        <begin position="28"/>
        <end position="189"/>
    </location>
</feature>
<dbReference type="GO" id="GO:0045150">
    <property type="term" value="P:acetoin catabolic process"/>
    <property type="evidence" value="ECO:0007669"/>
    <property type="project" value="InterPro"/>
</dbReference>
<dbReference type="OrthoDB" id="5416633at2"/>
<gene>
    <name evidence="2" type="ORF">SAMN02745218_00561</name>
</gene>
<dbReference type="AlphaFoldDB" id="A0A1M4UT10"/>
<protein>
    <submittedName>
        <fullName evidence="2">Acetoin utilization protein AcuA</fullName>
    </submittedName>
</protein>
<sequence length="210" mass="24343">MLTASDKITETKQLITPRGMVFIEGPVSKEYLATLNMNDRLRNFRNPARQKEALMIAASSPEGLVYIARHAQEIIGYVLFHKPSEYTRWSRHPRLLELGAIEVSRSWQRMGIAKELLQQAFKNEMLEDYVVITTEFFWHWDLEGSGLDTFGYQRMLTRLFGSAGFKRRGTDDPEILEHPANMLMVRFGKRVSKVHVKAFEDLTYQNSLVD</sequence>
<dbReference type="GO" id="GO:0016747">
    <property type="term" value="F:acyltransferase activity, transferring groups other than amino-acyl groups"/>
    <property type="evidence" value="ECO:0007669"/>
    <property type="project" value="InterPro"/>
</dbReference>
<keyword evidence="3" id="KW-1185">Reference proteome</keyword>
<dbReference type="Pfam" id="PF00583">
    <property type="entry name" value="Acetyltransf_1"/>
    <property type="match status" value="1"/>
</dbReference>
<dbReference type="EMBL" id="FQUW01000007">
    <property type="protein sequence ID" value="SHE59740.1"/>
    <property type="molecule type" value="Genomic_DNA"/>
</dbReference>
<evidence type="ECO:0000313" key="3">
    <source>
        <dbReference type="Proteomes" id="UP000184196"/>
    </source>
</evidence>
<dbReference type="InterPro" id="IPR024699">
    <property type="entry name" value="AcuA"/>
</dbReference>
<dbReference type="CDD" id="cd04301">
    <property type="entry name" value="NAT_SF"/>
    <property type="match status" value="1"/>
</dbReference>
<dbReference type="RefSeq" id="WP_027355476.1">
    <property type="nucleotide sequence ID" value="NZ_FQUW01000007.1"/>
</dbReference>
<dbReference type="InterPro" id="IPR016181">
    <property type="entry name" value="Acyl_CoA_acyltransferase"/>
</dbReference>
<dbReference type="PIRSF" id="PIRSF021278">
    <property type="entry name" value="AcuA"/>
    <property type="match status" value="1"/>
</dbReference>
<dbReference type="Gene3D" id="3.40.630.30">
    <property type="match status" value="1"/>
</dbReference>
<dbReference type="SUPFAM" id="SSF55729">
    <property type="entry name" value="Acyl-CoA N-acyltransferases (Nat)"/>
    <property type="match status" value="1"/>
</dbReference>
<dbReference type="Proteomes" id="UP000184196">
    <property type="component" value="Unassembled WGS sequence"/>
</dbReference>
<reference evidence="3" key="1">
    <citation type="submission" date="2016-11" db="EMBL/GenBank/DDBJ databases">
        <authorList>
            <person name="Varghese N."/>
            <person name="Submissions S."/>
        </authorList>
    </citation>
    <scope>NUCLEOTIDE SEQUENCE [LARGE SCALE GENOMIC DNA]</scope>
    <source>
        <strain evidence="3">DSM 11792</strain>
    </source>
</reference>
<organism evidence="2 3">
    <name type="scientific">Desulfofundulus australicus DSM 11792</name>
    <dbReference type="NCBI Taxonomy" id="1121425"/>
    <lineage>
        <taxon>Bacteria</taxon>
        <taxon>Bacillati</taxon>
        <taxon>Bacillota</taxon>
        <taxon>Clostridia</taxon>
        <taxon>Eubacteriales</taxon>
        <taxon>Peptococcaceae</taxon>
        <taxon>Desulfofundulus</taxon>
    </lineage>
</organism>
<proteinExistence type="predicted"/>